<comment type="similarity">
    <text evidence="4 10">Belongs to the inositol monophosphatase superfamily.</text>
</comment>
<dbReference type="Gene3D" id="3.40.190.80">
    <property type="match status" value="1"/>
</dbReference>
<dbReference type="PRINTS" id="PR00377">
    <property type="entry name" value="IMPHPHTASES"/>
</dbReference>
<evidence type="ECO:0000256" key="1">
    <source>
        <dbReference type="ARBA" id="ARBA00001033"/>
    </source>
</evidence>
<dbReference type="STRING" id="237631.A0A0D1DZG9"/>
<evidence type="ECO:0000313" key="11">
    <source>
        <dbReference type="EMBL" id="KIS69419.1"/>
    </source>
</evidence>
<feature type="binding site" evidence="9">
    <location>
        <position position="109"/>
    </location>
    <ligand>
        <name>Mg(2+)</name>
        <dbReference type="ChEBI" id="CHEBI:18420"/>
        <label>1</label>
        <note>catalytic</note>
    </ligand>
</feature>
<dbReference type="GO" id="GO:0007165">
    <property type="term" value="P:signal transduction"/>
    <property type="evidence" value="ECO:0000318"/>
    <property type="project" value="GO_Central"/>
</dbReference>
<dbReference type="SUPFAM" id="SSF56655">
    <property type="entry name" value="Carbohydrate phosphatase"/>
    <property type="match status" value="1"/>
</dbReference>
<feature type="binding site" evidence="9">
    <location>
        <position position="108"/>
    </location>
    <ligand>
        <name>Mg(2+)</name>
        <dbReference type="ChEBI" id="CHEBI:18420"/>
        <label>1</label>
        <note>catalytic</note>
    </ligand>
</feature>
<keyword evidence="8 9" id="KW-0460">Magnesium</keyword>
<dbReference type="PANTHER" id="PTHR20854">
    <property type="entry name" value="INOSITOL MONOPHOSPHATASE"/>
    <property type="match status" value="1"/>
</dbReference>
<dbReference type="PROSITE" id="PS00630">
    <property type="entry name" value="IMP_2"/>
    <property type="match status" value="1"/>
</dbReference>
<dbReference type="RefSeq" id="XP_011389110.1">
    <property type="nucleotide sequence ID" value="XM_011390808.1"/>
</dbReference>
<comment type="pathway">
    <text evidence="3 10">Polyol metabolism; myo-inositol biosynthesis; myo-inositol from D-glucose 6-phosphate: step 2/2.</text>
</comment>
<proteinExistence type="inferred from homology"/>
<dbReference type="GO" id="GO:0046854">
    <property type="term" value="P:phosphatidylinositol phosphate biosynthetic process"/>
    <property type="evidence" value="ECO:0007669"/>
    <property type="project" value="InterPro"/>
</dbReference>
<gene>
    <name evidence="11" type="ORF">UMAG_02750</name>
</gene>
<evidence type="ECO:0000256" key="6">
    <source>
        <dbReference type="ARBA" id="ARBA00022723"/>
    </source>
</evidence>
<dbReference type="GeneID" id="23563420"/>
<dbReference type="VEuPathDB" id="FungiDB:UMAG_02750"/>
<dbReference type="Pfam" id="PF00459">
    <property type="entry name" value="Inositol_P"/>
    <property type="match status" value="1"/>
</dbReference>
<comment type="cofactor">
    <cofactor evidence="2 9 10">
        <name>Mg(2+)</name>
        <dbReference type="ChEBI" id="CHEBI:18420"/>
    </cofactor>
</comment>
<dbReference type="OrthoDB" id="10254945at2759"/>
<accession>A0A0D1DZG9</accession>
<name>A0A0D1DZG9_MYCMD</name>
<feature type="binding site" evidence="9">
    <location>
        <position position="106"/>
    </location>
    <ligand>
        <name>Mg(2+)</name>
        <dbReference type="ChEBI" id="CHEBI:18420"/>
        <label>1</label>
        <note>catalytic</note>
    </ligand>
</feature>
<dbReference type="GO" id="GO:0006020">
    <property type="term" value="P:inositol metabolic process"/>
    <property type="evidence" value="ECO:0000318"/>
    <property type="project" value="GO_Central"/>
</dbReference>
<dbReference type="EMBL" id="CM003145">
    <property type="protein sequence ID" value="KIS69419.1"/>
    <property type="molecule type" value="Genomic_DNA"/>
</dbReference>
<dbReference type="InParanoid" id="A0A0D1DZG9"/>
<evidence type="ECO:0000256" key="8">
    <source>
        <dbReference type="ARBA" id="ARBA00022842"/>
    </source>
</evidence>
<dbReference type="GO" id="GO:0006021">
    <property type="term" value="P:inositol biosynthetic process"/>
    <property type="evidence" value="ECO:0007669"/>
    <property type="project" value="UniProtKB-UniPathway"/>
</dbReference>
<dbReference type="OMA" id="GEAPVWI"/>
<keyword evidence="6 9" id="KW-0479">Metal-binding</keyword>
<dbReference type="GO" id="GO:0046872">
    <property type="term" value="F:metal ion binding"/>
    <property type="evidence" value="ECO:0007669"/>
    <property type="project" value="UniProtKB-KW"/>
</dbReference>
<dbReference type="FunFam" id="3.40.190.80:FF:000012">
    <property type="entry name" value="Inositol-1-monophosphatase"/>
    <property type="match status" value="1"/>
</dbReference>
<evidence type="ECO:0000256" key="2">
    <source>
        <dbReference type="ARBA" id="ARBA00001946"/>
    </source>
</evidence>
<dbReference type="UniPathway" id="UPA00823">
    <property type="reaction ID" value="UER00788"/>
</dbReference>
<dbReference type="Gene3D" id="3.30.540.10">
    <property type="entry name" value="Fructose-1,6-Bisphosphatase, subunit A, domain 1"/>
    <property type="match status" value="1"/>
</dbReference>
<evidence type="ECO:0000256" key="4">
    <source>
        <dbReference type="ARBA" id="ARBA00009759"/>
    </source>
</evidence>
<dbReference type="GO" id="GO:0008934">
    <property type="term" value="F:inositol monophosphate 1-phosphatase activity"/>
    <property type="evidence" value="ECO:0000318"/>
    <property type="project" value="GO_Central"/>
</dbReference>
<dbReference type="AlphaFoldDB" id="A0A0D1DZG9"/>
<feature type="binding site" evidence="9">
    <location>
        <position position="254"/>
    </location>
    <ligand>
        <name>Mg(2+)</name>
        <dbReference type="ChEBI" id="CHEBI:18420"/>
        <label>1</label>
        <note>catalytic</note>
    </ligand>
</feature>
<dbReference type="Proteomes" id="UP000000561">
    <property type="component" value="Chromosome 6"/>
</dbReference>
<keyword evidence="12" id="KW-1185">Reference proteome</keyword>
<dbReference type="EC" id="3.1.3.25" evidence="10"/>
<dbReference type="KEGG" id="uma:UMAG_02750"/>
<evidence type="ECO:0000256" key="5">
    <source>
        <dbReference type="ARBA" id="ARBA00022671"/>
    </source>
</evidence>
<evidence type="ECO:0000256" key="10">
    <source>
        <dbReference type="RuleBase" id="RU364068"/>
    </source>
</evidence>
<reference evidence="11 12" key="1">
    <citation type="journal article" date="2006" name="Nature">
        <title>Insights from the genome of the biotrophic fungal plant pathogen Ustilago maydis.</title>
        <authorList>
            <person name="Kamper J."/>
            <person name="Kahmann R."/>
            <person name="Bolker M."/>
            <person name="Ma L.J."/>
            <person name="Brefort T."/>
            <person name="Saville B.J."/>
            <person name="Banuett F."/>
            <person name="Kronstad J.W."/>
            <person name="Gold S.E."/>
            <person name="Muller O."/>
            <person name="Perlin M.H."/>
            <person name="Wosten H.A."/>
            <person name="de Vries R."/>
            <person name="Ruiz-Herrera J."/>
            <person name="Reynaga-Pena C.G."/>
            <person name="Snetselaar K."/>
            <person name="McCann M."/>
            <person name="Perez-Martin J."/>
            <person name="Feldbrugge M."/>
            <person name="Basse C.W."/>
            <person name="Steinberg G."/>
            <person name="Ibeas J.I."/>
            <person name="Holloman W."/>
            <person name="Guzman P."/>
            <person name="Farman M."/>
            <person name="Stajich J.E."/>
            <person name="Sentandreu R."/>
            <person name="Gonzalez-Prieto J.M."/>
            <person name="Kennell J.C."/>
            <person name="Molina L."/>
            <person name="Schirawski J."/>
            <person name="Mendoza-Mendoza A."/>
            <person name="Greilinger D."/>
            <person name="Munch K."/>
            <person name="Rossel N."/>
            <person name="Scherer M."/>
            <person name="Vranes M."/>
            <person name="Ladendorf O."/>
            <person name="Vincon V."/>
            <person name="Fuchs U."/>
            <person name="Sandrock B."/>
            <person name="Meng S."/>
            <person name="Ho E.C."/>
            <person name="Cahill M.J."/>
            <person name="Boyce K.J."/>
            <person name="Klose J."/>
            <person name="Klosterman S.J."/>
            <person name="Deelstra H.J."/>
            <person name="Ortiz-Castellanos L."/>
            <person name="Li W."/>
            <person name="Sanchez-Alonso P."/>
            <person name="Schreier P.H."/>
            <person name="Hauser-Hahn I."/>
            <person name="Vaupel M."/>
            <person name="Koopmann E."/>
            <person name="Friedrich G."/>
            <person name="Voss H."/>
            <person name="Schluter T."/>
            <person name="Margolis J."/>
            <person name="Platt D."/>
            <person name="Swimmer C."/>
            <person name="Gnirke A."/>
            <person name="Chen F."/>
            <person name="Vysotskaia V."/>
            <person name="Mannhaupt G."/>
            <person name="Guldener U."/>
            <person name="Munsterkotter M."/>
            <person name="Haase D."/>
            <person name="Oesterheld M."/>
            <person name="Mewes H.W."/>
            <person name="Mauceli E.W."/>
            <person name="DeCaprio D."/>
            <person name="Wade C.M."/>
            <person name="Butler J."/>
            <person name="Young S."/>
            <person name="Jaffe D.B."/>
            <person name="Calvo S."/>
            <person name="Nusbaum C."/>
            <person name="Galagan J."/>
            <person name="Birren B.W."/>
        </authorList>
    </citation>
    <scope>NUCLEOTIDE SEQUENCE [LARGE SCALE GENOMIC DNA]</scope>
    <source>
        <strain evidence="12">DSM 14603 / FGSC 9021 / UM521</strain>
    </source>
</reference>
<dbReference type="PANTHER" id="PTHR20854:SF4">
    <property type="entry name" value="INOSITOL-1-MONOPHOSPHATASE-RELATED"/>
    <property type="match status" value="1"/>
</dbReference>
<evidence type="ECO:0000256" key="3">
    <source>
        <dbReference type="ARBA" id="ARBA00005152"/>
    </source>
</evidence>
<organism evidence="11 12">
    <name type="scientific">Mycosarcoma maydis</name>
    <name type="common">Corn smut fungus</name>
    <name type="synonym">Ustilago maydis</name>
    <dbReference type="NCBI Taxonomy" id="5270"/>
    <lineage>
        <taxon>Eukaryota</taxon>
        <taxon>Fungi</taxon>
        <taxon>Dikarya</taxon>
        <taxon>Basidiomycota</taxon>
        <taxon>Ustilaginomycotina</taxon>
        <taxon>Ustilaginomycetes</taxon>
        <taxon>Ustilaginales</taxon>
        <taxon>Ustilaginaceae</taxon>
        <taxon>Mycosarcoma</taxon>
    </lineage>
</organism>
<comment type="catalytic activity">
    <reaction evidence="1 10">
        <text>a myo-inositol phosphate + H2O = myo-inositol + phosphate</text>
        <dbReference type="Rhea" id="RHEA:24056"/>
        <dbReference type="ChEBI" id="CHEBI:15377"/>
        <dbReference type="ChEBI" id="CHEBI:17268"/>
        <dbReference type="ChEBI" id="CHEBI:43474"/>
        <dbReference type="ChEBI" id="CHEBI:84139"/>
        <dbReference type="EC" id="3.1.3.25"/>
    </reaction>
</comment>
<evidence type="ECO:0000313" key="12">
    <source>
        <dbReference type="Proteomes" id="UP000000561"/>
    </source>
</evidence>
<dbReference type="InterPro" id="IPR033942">
    <property type="entry name" value="IMPase"/>
</dbReference>
<evidence type="ECO:0000256" key="7">
    <source>
        <dbReference type="ARBA" id="ARBA00022801"/>
    </source>
</evidence>
<keyword evidence="7 10" id="KW-0378">Hydrolase</keyword>
<evidence type="ECO:0000256" key="9">
    <source>
        <dbReference type="PIRSR" id="PIRSR600760-2"/>
    </source>
</evidence>
<sequence length="331" mass="35774">MTSDSVKMWTNMTEAEVQEMYVFAIELARKAGRAIVEGSSRRFASSAGYDQKKNTADLVTETDEAVEALVKREIAGRYGTHAFIGEESWAAGEENAIGDQVTWIVDPIDGTTNFVHGFAFTCISIGVVVDRKPTIGVVYAPFMDTLYHGCVGKGSFVSSAHYPTPQRLPLASPQPLTSLNQALVAFEWGSDRRSEILARKLSSFAKITGDAQAGVVGGKFAQGVRSIGSAALNFCNVASGSLDLYWEIGCWAWDVCAGIVIAQEAGAAVVGSHAHTMSVIETDAFNQVTPDVLTGRKYVVVRAIATDQQSNIQAQKHILTEFYSCIDEWDP</sequence>
<dbReference type="FunFam" id="3.30.540.10:FF:000013">
    <property type="entry name" value="Inositol-1-monophosphatase"/>
    <property type="match status" value="1"/>
</dbReference>
<dbReference type="InterPro" id="IPR020583">
    <property type="entry name" value="Inositol_monoP_metal-BS"/>
</dbReference>
<dbReference type="GO" id="GO:0071545">
    <property type="term" value="P:inositol phosphate catabolic process"/>
    <property type="evidence" value="ECO:0007669"/>
    <property type="project" value="UniProtKB-ARBA"/>
</dbReference>
<dbReference type="InterPro" id="IPR000760">
    <property type="entry name" value="Inositol_monophosphatase-like"/>
</dbReference>
<dbReference type="PROSITE" id="PS00629">
    <property type="entry name" value="IMP_1"/>
    <property type="match status" value="1"/>
</dbReference>
<protein>
    <recommendedName>
        <fullName evidence="10">Inositol-1-monophosphatase</fullName>
        <ecNumber evidence="10">3.1.3.25</ecNumber>
    </recommendedName>
</protein>
<dbReference type="InterPro" id="IPR020550">
    <property type="entry name" value="Inositol_monophosphatase_CS"/>
</dbReference>
<dbReference type="CDD" id="cd01639">
    <property type="entry name" value="IMPase"/>
    <property type="match status" value="1"/>
</dbReference>
<feature type="binding site" evidence="9">
    <location>
        <position position="86"/>
    </location>
    <ligand>
        <name>Mg(2+)</name>
        <dbReference type="ChEBI" id="CHEBI:18420"/>
        <label>1</label>
        <note>catalytic</note>
    </ligand>
</feature>
<keyword evidence="5" id="KW-0452">Lithium</keyword>
<dbReference type="eggNOG" id="KOG2951">
    <property type="taxonomic scope" value="Eukaryota"/>
</dbReference>